<feature type="transmembrane region" description="Helical" evidence="5">
    <location>
        <begin position="365"/>
        <end position="382"/>
    </location>
</feature>
<feature type="transmembrane region" description="Helical" evidence="5">
    <location>
        <begin position="302"/>
        <end position="324"/>
    </location>
</feature>
<evidence type="ECO:0000256" key="5">
    <source>
        <dbReference type="SAM" id="Phobius"/>
    </source>
</evidence>
<keyword evidence="2 5" id="KW-0812">Transmembrane</keyword>
<dbReference type="InterPro" id="IPR051533">
    <property type="entry name" value="WaaL-like"/>
</dbReference>
<dbReference type="Pfam" id="PF04932">
    <property type="entry name" value="Wzy_C"/>
    <property type="match status" value="1"/>
</dbReference>
<evidence type="ECO:0000259" key="6">
    <source>
        <dbReference type="Pfam" id="PF04932"/>
    </source>
</evidence>
<feature type="transmembrane region" description="Helical" evidence="5">
    <location>
        <begin position="192"/>
        <end position="209"/>
    </location>
</feature>
<dbReference type="PANTHER" id="PTHR37422:SF13">
    <property type="entry name" value="LIPOPOLYSACCHARIDE BIOSYNTHESIS PROTEIN PA4999-RELATED"/>
    <property type="match status" value="1"/>
</dbReference>
<feature type="transmembrane region" description="Helical" evidence="5">
    <location>
        <begin position="216"/>
        <end position="236"/>
    </location>
</feature>
<evidence type="ECO:0000313" key="8">
    <source>
        <dbReference type="Proteomes" id="UP000519023"/>
    </source>
</evidence>
<evidence type="ECO:0000256" key="1">
    <source>
        <dbReference type="ARBA" id="ARBA00004141"/>
    </source>
</evidence>
<feature type="transmembrane region" description="Helical" evidence="5">
    <location>
        <begin position="336"/>
        <end position="353"/>
    </location>
</feature>
<name>A0A7X9X084_9SPHN</name>
<dbReference type="GO" id="GO:0016020">
    <property type="term" value="C:membrane"/>
    <property type="evidence" value="ECO:0007669"/>
    <property type="project" value="UniProtKB-SubCell"/>
</dbReference>
<proteinExistence type="predicted"/>
<dbReference type="GO" id="GO:0016874">
    <property type="term" value="F:ligase activity"/>
    <property type="evidence" value="ECO:0007669"/>
    <property type="project" value="UniProtKB-KW"/>
</dbReference>
<dbReference type="PANTHER" id="PTHR37422">
    <property type="entry name" value="TEICHURONIC ACID BIOSYNTHESIS PROTEIN TUAE"/>
    <property type="match status" value="1"/>
</dbReference>
<protein>
    <submittedName>
        <fullName evidence="7">O-antigen ligase family protein</fullName>
    </submittedName>
</protein>
<keyword evidence="8" id="KW-1185">Reference proteome</keyword>
<feature type="transmembrane region" description="Helical" evidence="5">
    <location>
        <begin position="67"/>
        <end position="86"/>
    </location>
</feature>
<evidence type="ECO:0000256" key="3">
    <source>
        <dbReference type="ARBA" id="ARBA00022989"/>
    </source>
</evidence>
<dbReference type="InterPro" id="IPR007016">
    <property type="entry name" value="O-antigen_ligase-rel_domated"/>
</dbReference>
<keyword evidence="3 5" id="KW-1133">Transmembrane helix</keyword>
<feature type="domain" description="O-antigen ligase-related" evidence="6">
    <location>
        <begin position="176"/>
        <end position="313"/>
    </location>
</feature>
<dbReference type="AlphaFoldDB" id="A0A7X9X084"/>
<feature type="transmembrane region" description="Helical" evidence="5">
    <location>
        <begin position="41"/>
        <end position="60"/>
    </location>
</feature>
<feature type="transmembrane region" description="Helical" evidence="5">
    <location>
        <begin position="92"/>
        <end position="111"/>
    </location>
</feature>
<dbReference type="RefSeq" id="WP_169575457.1">
    <property type="nucleotide sequence ID" value="NZ_JABBFV010000040.1"/>
</dbReference>
<dbReference type="EMBL" id="JABBFV010000040">
    <property type="protein sequence ID" value="NML13186.1"/>
    <property type="molecule type" value="Genomic_DNA"/>
</dbReference>
<organism evidence="7 8">
    <name type="scientific">Sphingobium psychrophilum</name>
    <dbReference type="NCBI Taxonomy" id="2728834"/>
    <lineage>
        <taxon>Bacteria</taxon>
        <taxon>Pseudomonadati</taxon>
        <taxon>Pseudomonadota</taxon>
        <taxon>Alphaproteobacteria</taxon>
        <taxon>Sphingomonadales</taxon>
        <taxon>Sphingomonadaceae</taxon>
        <taxon>Sphingobium</taxon>
    </lineage>
</organism>
<dbReference type="Proteomes" id="UP000519023">
    <property type="component" value="Unassembled WGS sequence"/>
</dbReference>
<accession>A0A7X9X084</accession>
<sequence length="403" mass="44456">MARTIGNYCRVALYCCAAIFAIIDIAYRSNIYVSDIIRGKWILSILAYVFLGCLWSPVPIDALENSLAMLAIIVTIFVLTSEMRTAEDHVIFLYWVIFSCLFTSLAGVEFLPMRAIHQAAYDLNVDDLQSSVELIGDWRGGFIHKNYAAGFLMMALPILFTSKFRGVFGLVSGIYLVGTSVFLHFADSFTSVIASVIGIPLALVLYRLSRSTSGPLIGWLIMAIMVIFPIFSVYVIEPYTGATISDRTLIWDANLKLGLTHPFFGAGTQGVYSGLAGLENFTTNEFVARVGSHSHNGFMETFGQLGLVGVLLVMAMLVNAIAAVFRLVSMRPRTEAIWGARALLLCLFCALIRACVEPDFIDKRLHWFVIIFIVIAIQRALGEAINSSLLPQSESGDRDLNEP</sequence>
<evidence type="ECO:0000256" key="4">
    <source>
        <dbReference type="ARBA" id="ARBA00023136"/>
    </source>
</evidence>
<comment type="subcellular location">
    <subcellularLocation>
        <location evidence="1">Membrane</location>
        <topology evidence="1">Multi-pass membrane protein</topology>
    </subcellularLocation>
</comment>
<keyword evidence="4 5" id="KW-0472">Membrane</keyword>
<gene>
    <name evidence="7" type="ORF">HHL08_24200</name>
</gene>
<keyword evidence="7" id="KW-0436">Ligase</keyword>
<evidence type="ECO:0000313" key="7">
    <source>
        <dbReference type="EMBL" id="NML13186.1"/>
    </source>
</evidence>
<reference evidence="7 8" key="1">
    <citation type="submission" date="2020-04" db="EMBL/GenBank/DDBJ databases">
        <title>Sphingobium sp. AR-3-1 isolated from Arctic soil.</title>
        <authorList>
            <person name="Dahal R.H."/>
            <person name="Chaudhary D.K."/>
        </authorList>
    </citation>
    <scope>NUCLEOTIDE SEQUENCE [LARGE SCALE GENOMIC DNA]</scope>
    <source>
        <strain evidence="7 8">AR-3-1</strain>
    </source>
</reference>
<comment type="caution">
    <text evidence="7">The sequence shown here is derived from an EMBL/GenBank/DDBJ whole genome shotgun (WGS) entry which is preliminary data.</text>
</comment>
<evidence type="ECO:0000256" key="2">
    <source>
        <dbReference type="ARBA" id="ARBA00022692"/>
    </source>
</evidence>
<feature type="transmembrane region" description="Helical" evidence="5">
    <location>
        <begin position="12"/>
        <end position="29"/>
    </location>
</feature>